<dbReference type="EMBL" id="PQGD01000007">
    <property type="protein sequence ID" value="POP48855.1"/>
    <property type="molecule type" value="Genomic_DNA"/>
</dbReference>
<dbReference type="InterPro" id="IPR003615">
    <property type="entry name" value="HNH_nuc"/>
</dbReference>
<evidence type="ECO:0000313" key="4">
    <source>
        <dbReference type="Proteomes" id="UP000237073"/>
    </source>
</evidence>
<dbReference type="OrthoDB" id="6631788at2"/>
<dbReference type="SUPFAM" id="SSF54060">
    <property type="entry name" value="His-Me finger endonucleases"/>
    <property type="match status" value="1"/>
</dbReference>
<dbReference type="Pfam" id="PF07463">
    <property type="entry name" value="NUMOD4"/>
    <property type="match status" value="1"/>
</dbReference>
<dbReference type="GO" id="GO:0004519">
    <property type="term" value="F:endonuclease activity"/>
    <property type="evidence" value="ECO:0007669"/>
    <property type="project" value="UniProtKB-KW"/>
</dbReference>
<keyword evidence="4" id="KW-1185">Reference proteome</keyword>
<proteinExistence type="predicted"/>
<dbReference type="Proteomes" id="UP000247005">
    <property type="component" value="Unassembled WGS sequence"/>
</dbReference>
<evidence type="ECO:0000313" key="5">
    <source>
        <dbReference type="Proteomes" id="UP000247005"/>
    </source>
</evidence>
<keyword evidence="3" id="KW-0540">Nuclease</keyword>
<dbReference type="InterPro" id="IPR010902">
    <property type="entry name" value="NUMOD4"/>
</dbReference>
<keyword evidence="3" id="KW-0255">Endonuclease</keyword>
<evidence type="ECO:0000259" key="1">
    <source>
        <dbReference type="SMART" id="SM00507"/>
    </source>
</evidence>
<protein>
    <submittedName>
        <fullName evidence="3">HNH endonuclease</fullName>
    </submittedName>
</protein>
<dbReference type="GO" id="GO:0016788">
    <property type="term" value="F:hydrolase activity, acting on ester bonds"/>
    <property type="evidence" value="ECO:0007669"/>
    <property type="project" value="InterPro"/>
</dbReference>
<dbReference type="Pfam" id="PF13392">
    <property type="entry name" value="HNH_3"/>
    <property type="match status" value="1"/>
</dbReference>
<accession>A0A2P5GQM5</accession>
<dbReference type="InterPro" id="IPR044925">
    <property type="entry name" value="His-Me_finger_sf"/>
</dbReference>
<dbReference type="Proteomes" id="UP000237073">
    <property type="component" value="Unassembled WGS sequence"/>
</dbReference>
<evidence type="ECO:0000313" key="3">
    <source>
        <dbReference type="EMBL" id="POP48855.1"/>
    </source>
</evidence>
<feature type="domain" description="HNH nuclease" evidence="1">
    <location>
        <begin position="63"/>
        <end position="111"/>
    </location>
</feature>
<name>A0A2P5GQM5_9ENTR</name>
<dbReference type="RefSeq" id="WP_103677031.1">
    <property type="nucleotide sequence ID" value="NZ_PQGD01000007.1"/>
</dbReference>
<dbReference type="EMBL" id="PQGE01000014">
    <property type="protein sequence ID" value="POP43338.1"/>
    <property type="molecule type" value="Genomic_DNA"/>
</dbReference>
<dbReference type="Gene3D" id="3.90.75.20">
    <property type="match status" value="1"/>
</dbReference>
<dbReference type="AlphaFoldDB" id="A0A2P5GQM5"/>
<dbReference type="SMART" id="SM00507">
    <property type="entry name" value="HNHc"/>
    <property type="match status" value="1"/>
</dbReference>
<reference evidence="4 5" key="1">
    <citation type="submission" date="2018-01" db="EMBL/GenBank/DDBJ databases">
        <title>Superficieibacter electus gen. nov., sp. nov., an extended-spectrum beta-lactamase possessing member of the Enterobacteriaceae family, isolated from intensive care unit surfaces.</title>
        <authorList>
            <person name="Potter R.F."/>
            <person name="D'Souza A.W."/>
        </authorList>
    </citation>
    <scope>NUCLEOTIDE SEQUENCE [LARGE SCALE GENOMIC DNA]</scope>
    <source>
        <strain evidence="3 5">BP-1</strain>
        <strain evidence="2 4">BP-2</strain>
    </source>
</reference>
<keyword evidence="3" id="KW-0378">Hydrolase</keyword>
<sequence>MADLRKAARGRECQVNDIAGFEGRYQITDHGDVISLITGKILSPGIKPGGYKFVGLSPGKGCKPSYKMVHRLVADSFIPNPLNKPEVNHIDGDKKNNRAENLEWVTRQENAVHGFNTGLMTHGFEHHFCKLTPHQVISIYAAEGKYRDIGKLFGVSAQTVCNIKKKTAYRRFLEVANV</sequence>
<organism evidence="3 5">
    <name type="scientific">Superficieibacter electus</name>
    <dbReference type="NCBI Taxonomy" id="2022662"/>
    <lineage>
        <taxon>Bacteria</taxon>
        <taxon>Pseudomonadati</taxon>
        <taxon>Pseudomonadota</taxon>
        <taxon>Gammaproteobacteria</taxon>
        <taxon>Enterobacterales</taxon>
        <taxon>Enterobacteriaceae</taxon>
        <taxon>Superficieibacter</taxon>
    </lineage>
</organism>
<gene>
    <name evidence="3" type="ORF">CHU32_09660</name>
    <name evidence="2" type="ORF">CHU33_15775</name>
</gene>
<comment type="caution">
    <text evidence="3">The sequence shown here is derived from an EMBL/GenBank/DDBJ whole genome shotgun (WGS) entry which is preliminary data.</text>
</comment>
<evidence type="ECO:0000313" key="2">
    <source>
        <dbReference type="EMBL" id="POP43338.1"/>
    </source>
</evidence>